<comment type="caution">
    <text evidence="3">The sequence shown here is derived from an EMBL/GenBank/DDBJ whole genome shotgun (WGS) entry which is preliminary data.</text>
</comment>
<dbReference type="AlphaFoldDB" id="A0A261R5F5"/>
<proteinExistence type="predicted"/>
<dbReference type="InterPro" id="IPR036709">
    <property type="entry name" value="Autotransporte_beta_dom_sf"/>
</dbReference>
<name>A0A261R5F5_9BORD</name>
<gene>
    <name evidence="3" type="ORF">CAL26_22290</name>
</gene>
<evidence type="ECO:0000256" key="1">
    <source>
        <dbReference type="SAM" id="MobiDB-lite"/>
    </source>
</evidence>
<dbReference type="SUPFAM" id="SSF103515">
    <property type="entry name" value="Autotransporter"/>
    <property type="match status" value="1"/>
</dbReference>
<dbReference type="Gene3D" id="2.160.20.20">
    <property type="match status" value="1"/>
</dbReference>
<evidence type="ECO:0000259" key="2">
    <source>
        <dbReference type="PROSITE" id="PS51208"/>
    </source>
</evidence>
<protein>
    <recommendedName>
        <fullName evidence="2">Autotransporter domain-containing protein</fullName>
    </recommendedName>
</protein>
<evidence type="ECO:0000313" key="3">
    <source>
        <dbReference type="EMBL" id="OZI20266.1"/>
    </source>
</evidence>
<feature type="compositionally biased region" description="Gly residues" evidence="1">
    <location>
        <begin position="750"/>
        <end position="759"/>
    </location>
</feature>
<organism evidence="3 4">
    <name type="scientific">Bordetella genomosp. 9</name>
    <dbReference type="NCBI Taxonomy" id="1416803"/>
    <lineage>
        <taxon>Bacteria</taxon>
        <taxon>Pseudomonadati</taxon>
        <taxon>Pseudomonadota</taxon>
        <taxon>Betaproteobacteria</taxon>
        <taxon>Burkholderiales</taxon>
        <taxon>Alcaligenaceae</taxon>
        <taxon>Bordetella</taxon>
    </lineage>
</organism>
<sequence>MSEEQAVMAGLHVHQAVHGPERKRITPHTVPSCRTARRMARRMACRMARRTACQPNAAAAPGKPAMPGFTWQAGAMRGAAPLGLLLNLLLSPFCDARAQEYAAEYGWSDRTIEVTDGDAARSTRVRGPVHTRQDMAHGVKALQHGSADLARTVIHTFGDDANGVYFSGAARLFITGASVTTRGERAHGLGSFDDRGDDVPDWAYANAGTVRMDSGTINLHGKGSHGVHAVGDTGIVHLGAALVPETGSARDSSQNNGATAPARQADTDAATDTGSDAKVWIYGKGEQNTAIHAVANRRVSFNGVRSILYGPFGTGILARDNATVTGQNLWLYGENADSVGLRAVGRVPCAIDAHSSRCPGADTTLHIARGFVHMRAPRSPAVEVDRARVYLRDVIVTTGADTPYAVGNEAGRFRYTGETTRVILSSHGSALRAWVREPGQSAVFYLTKADIRSGNDTLLELVRPGDAPAPQRRRVPRMHYAMLKLDDTRAHGAVRGLPDTRANIQLANGSVWRGHTDVGGQVYIGSRSTWAMNADSIVDALTMSSGGTLRFAAPASGNGHGPRFQTLTMRDRLRGQGRFEMNTHLARGAADRLDVMGRAAGSYAVLITDHSRDGDPPGPRAVPIVQARRGNASFVLENDRQAVDARGQRYTLVKRRTAAGTVWALEREADDAPANGVDAPGSTGAPVPSGQDRPTDRSADSGDAAGATTARHGPGYTDTGAGDADGKTSDRAGASVPGDGEANGDDGGDDGGNANGNGNDGDSDEGGGDAIGDGDSRQPGDDDATALGAPDASVVPPRAIQAALVNNGGIASSSALWMAALRPVEERGRVMVDAGGNGNGNGNGIDNGIDDGRDPRFAPTGNGFWIRGVDTRQHLRQSAGAYTQSLWGYTLGADRGVKVAAGRWRLGASIGELDAHRRFDGGKGRTSTVLFGLYAVLQLDNGAYASVAASAGRFRNAVQASAADIGGTVTGRYRHSGGGLAVAAGQRLDLARGWFVEPGAGLGYFKAGGARYTLSDGTAVHDRGGHTLQPRAGLRAGRAMALGNGSTATPYVRIGWLRDYGKRATIHADDANLRSDLSGNRFEIGAGAEARLGRSHFLYADVEAAKGGHLTRSRSIVAGYQYRW</sequence>
<dbReference type="InterPro" id="IPR012332">
    <property type="entry name" value="Autotransporter_pectin_lyase_C"/>
</dbReference>
<dbReference type="Proteomes" id="UP000216857">
    <property type="component" value="Unassembled WGS sequence"/>
</dbReference>
<feature type="compositionally biased region" description="Low complexity" evidence="1">
    <location>
        <begin position="258"/>
        <end position="271"/>
    </location>
</feature>
<dbReference type="Pfam" id="PF03212">
    <property type="entry name" value="Pertactin"/>
    <property type="match status" value="1"/>
</dbReference>
<keyword evidence="4" id="KW-1185">Reference proteome</keyword>
<dbReference type="PRINTS" id="PR01484">
    <property type="entry name" value="PRTACTNFAMLY"/>
</dbReference>
<dbReference type="SMART" id="SM00869">
    <property type="entry name" value="Autotransporter"/>
    <property type="match status" value="1"/>
</dbReference>
<reference evidence="3" key="1">
    <citation type="submission" date="2017-05" db="EMBL/GenBank/DDBJ databases">
        <title>Complete and WGS of Bordetella genogroups.</title>
        <authorList>
            <person name="Spilker T."/>
            <person name="Lipuma J."/>
        </authorList>
    </citation>
    <scope>NUCLEOTIDE SEQUENCE</scope>
    <source>
        <strain evidence="3">AU21707</strain>
    </source>
</reference>
<dbReference type="InterPro" id="IPR011050">
    <property type="entry name" value="Pectin_lyase_fold/virulence"/>
</dbReference>
<dbReference type="EMBL" id="NEVJ01000003">
    <property type="protein sequence ID" value="OZI20266.1"/>
    <property type="molecule type" value="Genomic_DNA"/>
</dbReference>
<dbReference type="InterPro" id="IPR004899">
    <property type="entry name" value="Pertactin_central"/>
</dbReference>
<dbReference type="InterPro" id="IPR005546">
    <property type="entry name" value="Autotransporte_beta"/>
</dbReference>
<dbReference type="OrthoDB" id="8612831at2"/>
<dbReference type="NCBIfam" id="TIGR01414">
    <property type="entry name" value="autotrans_barl"/>
    <property type="match status" value="1"/>
</dbReference>
<dbReference type="PROSITE" id="PS51208">
    <property type="entry name" value="AUTOTRANSPORTER"/>
    <property type="match status" value="1"/>
</dbReference>
<dbReference type="InterPro" id="IPR006315">
    <property type="entry name" value="OM_autotransptr_brl_dom"/>
</dbReference>
<dbReference type="Pfam" id="PF03797">
    <property type="entry name" value="Autotransporter"/>
    <property type="match status" value="1"/>
</dbReference>
<accession>A0A261R5F5</accession>
<feature type="region of interest" description="Disordered" evidence="1">
    <location>
        <begin position="664"/>
        <end position="792"/>
    </location>
</feature>
<dbReference type="Gene3D" id="2.40.128.130">
    <property type="entry name" value="Autotransporter beta-domain"/>
    <property type="match status" value="1"/>
</dbReference>
<dbReference type="GO" id="GO:0019867">
    <property type="term" value="C:outer membrane"/>
    <property type="evidence" value="ECO:0007669"/>
    <property type="project" value="InterPro"/>
</dbReference>
<dbReference type="SUPFAM" id="SSF51126">
    <property type="entry name" value="Pectin lyase-like"/>
    <property type="match status" value="1"/>
</dbReference>
<feature type="domain" description="Autotransporter" evidence="2">
    <location>
        <begin position="857"/>
        <end position="1124"/>
    </location>
</feature>
<feature type="region of interest" description="Disordered" evidence="1">
    <location>
        <begin position="246"/>
        <end position="271"/>
    </location>
</feature>
<evidence type="ECO:0000313" key="4">
    <source>
        <dbReference type="Proteomes" id="UP000216857"/>
    </source>
</evidence>
<dbReference type="InterPro" id="IPR003991">
    <property type="entry name" value="Pertactin_virulence_factor"/>
</dbReference>
<feature type="compositionally biased region" description="Low complexity" evidence="1">
    <location>
        <begin position="701"/>
        <end position="722"/>
    </location>
</feature>